<comment type="function">
    <text evidence="10">Catalyzes the transfer of an acyl group from acyl-phosphate (acyl-PO(4)) to glycerol-3-phosphate (G3P) to form lysophosphatidic acid (LPA). This enzyme utilizes acyl-phosphate as fatty acyl donor, but not acyl-CoA or acyl-ACP.</text>
</comment>
<sequence length="214" mass="22382">MAWLVGVLTLLAAYLLGSIPTGYIIAKAVQGIDIREHGSGNTGATNVMRVVGKKAGIAVLVVDLCKGLLAVLMVQGLLTASYANLPVWLETLPWWMTGAGLLAILGHSRSVWLNWTGGKSAATGLGVLLALCWPAGLGAAAVFGVTLGLSRIVSLGSITAALASVVFMVVFQQPLPYILLAIAGSLYVILRHRTNIQRLLEGTEPRLGSRTPTS</sequence>
<keyword evidence="1 10" id="KW-1003">Cell membrane</keyword>
<dbReference type="GO" id="GO:0005886">
    <property type="term" value="C:plasma membrane"/>
    <property type="evidence" value="ECO:0007669"/>
    <property type="project" value="UniProtKB-SubCell"/>
</dbReference>
<evidence type="ECO:0000256" key="7">
    <source>
        <dbReference type="ARBA" id="ARBA00023136"/>
    </source>
</evidence>
<comment type="subcellular location">
    <subcellularLocation>
        <location evidence="10">Cell membrane</location>
        <topology evidence="10">Multi-pass membrane protein</topology>
    </subcellularLocation>
</comment>
<dbReference type="Pfam" id="PF02660">
    <property type="entry name" value="G3P_acyltransf"/>
    <property type="match status" value="1"/>
</dbReference>
<keyword evidence="11" id="KW-0012">Acyltransferase</keyword>
<dbReference type="PANTHER" id="PTHR30309:SF0">
    <property type="entry name" value="GLYCEROL-3-PHOSPHATE ACYLTRANSFERASE-RELATED"/>
    <property type="match status" value="1"/>
</dbReference>
<comment type="catalytic activity">
    <reaction evidence="10">
        <text>an acyl phosphate + sn-glycerol 3-phosphate = a 1-acyl-sn-glycero-3-phosphate + phosphate</text>
        <dbReference type="Rhea" id="RHEA:34075"/>
        <dbReference type="ChEBI" id="CHEBI:43474"/>
        <dbReference type="ChEBI" id="CHEBI:57597"/>
        <dbReference type="ChEBI" id="CHEBI:57970"/>
        <dbReference type="ChEBI" id="CHEBI:59918"/>
        <dbReference type="EC" id="2.3.1.275"/>
    </reaction>
</comment>
<dbReference type="SMART" id="SM01207">
    <property type="entry name" value="G3P_acyltransf"/>
    <property type="match status" value="1"/>
</dbReference>
<keyword evidence="7 10" id="KW-0472">Membrane</keyword>
<evidence type="ECO:0000313" key="11">
    <source>
        <dbReference type="EMBL" id="NEV67121.1"/>
    </source>
</evidence>
<reference evidence="11" key="2">
    <citation type="journal article" date="2015" name="Genome Announc.">
        <title>Draft Genome Sequence of Filamentous Marine Cyanobacterium Lyngbya confervoides Strain BDU141951.</title>
        <authorList>
            <person name="Chandrababunaidu M.M."/>
            <person name="Sen D."/>
            <person name="Tripathy S."/>
        </authorList>
    </citation>
    <scope>NUCLEOTIDE SEQUENCE</scope>
    <source>
        <strain evidence="11">BDU141951</strain>
    </source>
</reference>
<keyword evidence="9 10" id="KW-1208">Phospholipid metabolism</keyword>
<evidence type="ECO:0000256" key="4">
    <source>
        <dbReference type="ARBA" id="ARBA00022692"/>
    </source>
</evidence>
<dbReference type="EMBL" id="JTHE02000003">
    <property type="protein sequence ID" value="NEV67121.1"/>
    <property type="molecule type" value="Genomic_DNA"/>
</dbReference>
<feature type="transmembrane region" description="Helical" evidence="10">
    <location>
        <begin position="175"/>
        <end position="190"/>
    </location>
</feature>
<feature type="transmembrane region" description="Helical" evidence="10">
    <location>
        <begin position="125"/>
        <end position="145"/>
    </location>
</feature>
<keyword evidence="8 10" id="KW-0594">Phospholipid biosynthesis</keyword>
<protein>
    <recommendedName>
        <fullName evidence="10">Glycerol-3-phosphate acyltransferase</fullName>
    </recommendedName>
    <alternativeName>
        <fullName evidence="10">Acyl-PO4 G3P acyltransferase</fullName>
    </alternativeName>
    <alternativeName>
        <fullName evidence="10">Acyl-phosphate--glycerol-3-phosphate acyltransferase</fullName>
    </alternativeName>
    <alternativeName>
        <fullName evidence="10">G3P acyltransferase</fullName>
        <shortName evidence="10">GPAT</shortName>
        <ecNumber evidence="10">2.3.1.275</ecNumber>
    </alternativeName>
    <alternativeName>
        <fullName evidence="10">Lysophosphatidic acid synthase</fullName>
        <shortName evidence="10">LPA synthase</shortName>
    </alternativeName>
</protein>
<evidence type="ECO:0000256" key="9">
    <source>
        <dbReference type="ARBA" id="ARBA00023264"/>
    </source>
</evidence>
<reference evidence="11" key="3">
    <citation type="submission" date="2020-02" db="EMBL/GenBank/DDBJ databases">
        <authorList>
            <person name="Sarangi A.N."/>
            <person name="Ghosh S."/>
            <person name="Mukherjee M."/>
            <person name="Tripathy S."/>
        </authorList>
    </citation>
    <scope>NUCLEOTIDE SEQUENCE</scope>
    <source>
        <strain evidence="11">BDU141951</strain>
    </source>
</reference>
<dbReference type="AlphaFoldDB" id="A0A0C1Y508"/>
<organism evidence="11">
    <name type="scientific">Lyngbya confervoides BDU141951</name>
    <dbReference type="NCBI Taxonomy" id="1574623"/>
    <lineage>
        <taxon>Bacteria</taxon>
        <taxon>Bacillati</taxon>
        <taxon>Cyanobacteriota</taxon>
        <taxon>Cyanophyceae</taxon>
        <taxon>Oscillatoriophycideae</taxon>
        <taxon>Oscillatoriales</taxon>
        <taxon>Microcoleaceae</taxon>
        <taxon>Lyngbya</taxon>
    </lineage>
</organism>
<comment type="caution">
    <text evidence="11">The sequence shown here is derived from an EMBL/GenBank/DDBJ whole genome shotgun (WGS) entry which is preliminary data.</text>
</comment>
<dbReference type="HAMAP" id="MF_01043">
    <property type="entry name" value="PlsY"/>
    <property type="match status" value="1"/>
</dbReference>
<evidence type="ECO:0000256" key="3">
    <source>
        <dbReference type="ARBA" id="ARBA00022679"/>
    </source>
</evidence>
<keyword evidence="5 10" id="KW-1133">Transmembrane helix</keyword>
<evidence type="ECO:0000256" key="1">
    <source>
        <dbReference type="ARBA" id="ARBA00022475"/>
    </source>
</evidence>
<keyword evidence="6 10" id="KW-0443">Lipid metabolism</keyword>
<proteinExistence type="inferred from homology"/>
<reference evidence="11" key="1">
    <citation type="submission" date="2014-11" db="EMBL/GenBank/DDBJ databases">
        <authorList>
            <person name="Malar M.C."/>
            <person name="Sen D."/>
            <person name="Tripathy S."/>
        </authorList>
    </citation>
    <scope>NUCLEOTIDE SEQUENCE</scope>
    <source>
        <strain evidence="11">BDU141951</strain>
    </source>
</reference>
<feature type="transmembrane region" description="Helical" evidence="10">
    <location>
        <begin position="55"/>
        <end position="78"/>
    </location>
</feature>
<keyword evidence="2 10" id="KW-0444">Lipid biosynthesis</keyword>
<evidence type="ECO:0000256" key="10">
    <source>
        <dbReference type="HAMAP-Rule" id="MF_01043"/>
    </source>
</evidence>
<feature type="transmembrane region" description="Helical" evidence="10">
    <location>
        <begin position="85"/>
        <end position="105"/>
    </location>
</feature>
<keyword evidence="4 10" id="KW-0812">Transmembrane</keyword>
<evidence type="ECO:0000256" key="2">
    <source>
        <dbReference type="ARBA" id="ARBA00022516"/>
    </source>
</evidence>
<comment type="similarity">
    <text evidence="10">Belongs to the PlsY family.</text>
</comment>
<evidence type="ECO:0000256" key="5">
    <source>
        <dbReference type="ARBA" id="ARBA00022989"/>
    </source>
</evidence>
<evidence type="ECO:0000256" key="6">
    <source>
        <dbReference type="ARBA" id="ARBA00023098"/>
    </source>
</evidence>
<evidence type="ECO:0000256" key="8">
    <source>
        <dbReference type="ARBA" id="ARBA00023209"/>
    </source>
</evidence>
<comment type="pathway">
    <text evidence="10">Lipid metabolism; phospholipid metabolism.</text>
</comment>
<dbReference type="UniPathway" id="UPA00085"/>
<name>A0A0C1Y508_9CYAN</name>
<comment type="subunit">
    <text evidence="10">Probably interacts with PlsX.</text>
</comment>
<dbReference type="EC" id="2.3.1.275" evidence="10"/>
<dbReference type="NCBIfam" id="TIGR00023">
    <property type="entry name" value="glycerol-3-phosphate 1-O-acyltransferase PlsY"/>
    <property type="match status" value="1"/>
</dbReference>
<accession>A0A0C1Y508</accession>
<dbReference type="PANTHER" id="PTHR30309">
    <property type="entry name" value="INNER MEMBRANE PROTEIN YGIH"/>
    <property type="match status" value="1"/>
</dbReference>
<dbReference type="GO" id="GO:0043772">
    <property type="term" value="F:acyl-phosphate glycerol-3-phosphate acyltransferase activity"/>
    <property type="evidence" value="ECO:0007669"/>
    <property type="project" value="UniProtKB-UniRule"/>
</dbReference>
<gene>
    <name evidence="10 11" type="primary">plsY</name>
    <name evidence="11" type="ORF">QQ91_008315</name>
</gene>
<dbReference type="GO" id="GO:0008654">
    <property type="term" value="P:phospholipid biosynthetic process"/>
    <property type="evidence" value="ECO:0007669"/>
    <property type="project" value="UniProtKB-UniRule"/>
</dbReference>
<keyword evidence="3 10" id="KW-0808">Transferase</keyword>
<dbReference type="InterPro" id="IPR003811">
    <property type="entry name" value="G3P_acylTferase_PlsY"/>
</dbReference>